<dbReference type="InterPro" id="IPR032423">
    <property type="entry name" value="AAA_assoc_2"/>
</dbReference>
<evidence type="ECO:0000313" key="6">
    <source>
        <dbReference type="Proteomes" id="UP000886785"/>
    </source>
</evidence>
<reference evidence="5" key="2">
    <citation type="journal article" date="2021" name="PeerJ">
        <title>Extensive microbial diversity within the chicken gut microbiome revealed by metagenomics and culture.</title>
        <authorList>
            <person name="Gilroy R."/>
            <person name="Ravi A."/>
            <person name="Getino M."/>
            <person name="Pursley I."/>
            <person name="Horton D.L."/>
            <person name="Alikhan N.F."/>
            <person name="Baker D."/>
            <person name="Gharbi K."/>
            <person name="Hall N."/>
            <person name="Watson M."/>
            <person name="Adriaenssens E.M."/>
            <person name="Foster-Nyarko E."/>
            <person name="Jarju S."/>
            <person name="Secka A."/>
            <person name="Antonio M."/>
            <person name="Oren A."/>
            <person name="Chaudhuri R.R."/>
            <person name="La Ragione R."/>
            <person name="Hildebrand F."/>
            <person name="Pallen M.J."/>
        </authorList>
    </citation>
    <scope>NUCLEOTIDE SEQUENCE</scope>
    <source>
        <strain evidence="5">ChiSjej1B19-7085</strain>
    </source>
</reference>
<dbReference type="GO" id="GO:0017116">
    <property type="term" value="F:single-stranded DNA helicase activity"/>
    <property type="evidence" value="ECO:0007669"/>
    <property type="project" value="TreeGrafter"/>
</dbReference>
<comment type="caution">
    <text evidence="5">The sequence shown here is derived from an EMBL/GenBank/DDBJ whole genome shotgun (WGS) entry which is preliminary data.</text>
</comment>
<dbReference type="Gene3D" id="1.10.3710.10">
    <property type="entry name" value="DNA polymerase III clamp loader subunits, C-terminal domain"/>
    <property type="match status" value="1"/>
</dbReference>
<dbReference type="InterPro" id="IPR051314">
    <property type="entry name" value="AAA_ATPase_RarA/MGS1/WRNIP1"/>
</dbReference>
<dbReference type="CDD" id="cd18139">
    <property type="entry name" value="HLD_clamp_RarA"/>
    <property type="match status" value="1"/>
</dbReference>
<dbReference type="InterPro" id="IPR021886">
    <property type="entry name" value="MgsA_C"/>
</dbReference>
<evidence type="ECO:0000256" key="1">
    <source>
        <dbReference type="ARBA" id="ARBA00008959"/>
    </source>
</evidence>
<dbReference type="Gene3D" id="1.10.8.60">
    <property type="match status" value="1"/>
</dbReference>
<feature type="domain" description="AAA+ ATPase" evidence="4">
    <location>
        <begin position="38"/>
        <end position="154"/>
    </location>
</feature>
<dbReference type="Pfam" id="PF00004">
    <property type="entry name" value="AAA"/>
    <property type="match status" value="1"/>
</dbReference>
<dbReference type="InterPro" id="IPR008921">
    <property type="entry name" value="DNA_pol3_clamp-load_cplx_C"/>
</dbReference>
<dbReference type="InterPro" id="IPR003959">
    <property type="entry name" value="ATPase_AAA_core"/>
</dbReference>
<dbReference type="InterPro" id="IPR027417">
    <property type="entry name" value="P-loop_NTPase"/>
</dbReference>
<dbReference type="Pfam" id="PF12002">
    <property type="entry name" value="MgsA_C"/>
    <property type="match status" value="1"/>
</dbReference>
<dbReference type="GO" id="GO:0003677">
    <property type="term" value="F:DNA binding"/>
    <property type="evidence" value="ECO:0007669"/>
    <property type="project" value="InterPro"/>
</dbReference>
<sequence length="426" mass="47058">MASPLADRIRPQTLEDMVGQQHLIGPGKPLRRILESGEIPNLIFYGPSGVGKTTLASIIAKRTNRKLYKLNGTAASTADIKEIVANLNTFETINGVLLYLDEIQYFNKKQQQTLLEYIEDGRIVLIASTTENPYFYVYNAILSRSTVFEFKPVTPQELLPAVERAFRELGEERALEIRLEEGTAEHIASACGGDVRKAMNAAELCVLTAGAPEDGVLTVSLELARELTQRSAMRYDKEGDDHYDILSAFQKSMRGSDPDAALHYLGRLLEAGDLPSACRRLIVCACEDVGLAWPQIIPVVKAAVDSALMVGLPEGRIPLADAVVLVSLAPKSNTAHIALDEAIADLRAGLTGDIPRALQNKHFDGADNPHKGQFYKYPHDFPDSWVDQQYLPDALAGKKYYRFGANKNEQAFRAYWEAVKRKNGKL</sequence>
<dbReference type="Gene3D" id="1.20.272.10">
    <property type="match status" value="1"/>
</dbReference>
<dbReference type="PANTHER" id="PTHR13779:SF7">
    <property type="entry name" value="ATPASE WRNIP1"/>
    <property type="match status" value="1"/>
</dbReference>
<evidence type="ECO:0000256" key="3">
    <source>
        <dbReference type="ARBA" id="ARBA00022840"/>
    </source>
</evidence>
<evidence type="ECO:0000313" key="5">
    <source>
        <dbReference type="EMBL" id="HIR56958.1"/>
    </source>
</evidence>
<dbReference type="PANTHER" id="PTHR13779">
    <property type="entry name" value="WERNER HELICASE-INTERACTING PROTEIN 1 FAMILY MEMBER"/>
    <property type="match status" value="1"/>
</dbReference>
<dbReference type="CDD" id="cd00009">
    <property type="entry name" value="AAA"/>
    <property type="match status" value="1"/>
</dbReference>
<evidence type="ECO:0000259" key="4">
    <source>
        <dbReference type="SMART" id="SM00382"/>
    </source>
</evidence>
<dbReference type="EMBL" id="DVHF01000052">
    <property type="protein sequence ID" value="HIR56958.1"/>
    <property type="molecule type" value="Genomic_DNA"/>
</dbReference>
<dbReference type="Gene3D" id="3.40.50.300">
    <property type="entry name" value="P-loop containing nucleotide triphosphate hydrolases"/>
    <property type="match status" value="1"/>
</dbReference>
<gene>
    <name evidence="5" type="ORF">IAA54_04755</name>
</gene>
<dbReference type="AlphaFoldDB" id="A0A9D1DQ38"/>
<dbReference type="GO" id="GO:0006261">
    <property type="term" value="P:DNA-templated DNA replication"/>
    <property type="evidence" value="ECO:0007669"/>
    <property type="project" value="TreeGrafter"/>
</dbReference>
<organism evidence="5 6">
    <name type="scientific">Candidatus Gallacutalibacter pullicola</name>
    <dbReference type="NCBI Taxonomy" id="2840830"/>
    <lineage>
        <taxon>Bacteria</taxon>
        <taxon>Bacillati</taxon>
        <taxon>Bacillota</taxon>
        <taxon>Clostridia</taxon>
        <taxon>Eubacteriales</taxon>
        <taxon>Candidatus Gallacutalibacter</taxon>
    </lineage>
</organism>
<dbReference type="InterPro" id="IPR003593">
    <property type="entry name" value="AAA+_ATPase"/>
</dbReference>
<dbReference type="GO" id="GO:0005524">
    <property type="term" value="F:ATP binding"/>
    <property type="evidence" value="ECO:0007669"/>
    <property type="project" value="UniProtKB-KW"/>
</dbReference>
<comment type="similarity">
    <text evidence="1">Belongs to the AAA ATPase family. RarA/MGS1/WRNIP1 subfamily.</text>
</comment>
<dbReference type="FunFam" id="1.20.272.10:FF:000001">
    <property type="entry name" value="Putative AAA family ATPase"/>
    <property type="match status" value="1"/>
</dbReference>
<dbReference type="Pfam" id="PF16193">
    <property type="entry name" value="AAA_assoc_2"/>
    <property type="match status" value="1"/>
</dbReference>
<dbReference type="GO" id="GO:0008047">
    <property type="term" value="F:enzyme activator activity"/>
    <property type="evidence" value="ECO:0007669"/>
    <property type="project" value="TreeGrafter"/>
</dbReference>
<proteinExistence type="inferred from homology"/>
<dbReference type="GO" id="GO:0016887">
    <property type="term" value="F:ATP hydrolysis activity"/>
    <property type="evidence" value="ECO:0007669"/>
    <property type="project" value="InterPro"/>
</dbReference>
<protein>
    <submittedName>
        <fullName evidence="5">Replication-associated recombination protein A</fullName>
    </submittedName>
</protein>
<accession>A0A9D1DQ38</accession>
<dbReference type="SMART" id="SM00382">
    <property type="entry name" value="AAA"/>
    <property type="match status" value="1"/>
</dbReference>
<name>A0A9D1DQ38_9FIRM</name>
<evidence type="ECO:0000256" key="2">
    <source>
        <dbReference type="ARBA" id="ARBA00022741"/>
    </source>
</evidence>
<keyword evidence="3" id="KW-0067">ATP-binding</keyword>
<keyword evidence="2" id="KW-0547">Nucleotide-binding</keyword>
<dbReference type="SUPFAM" id="SSF52540">
    <property type="entry name" value="P-loop containing nucleoside triphosphate hydrolases"/>
    <property type="match status" value="1"/>
</dbReference>
<reference evidence="5" key="1">
    <citation type="submission" date="2020-10" db="EMBL/GenBank/DDBJ databases">
        <authorList>
            <person name="Gilroy R."/>
        </authorList>
    </citation>
    <scope>NUCLEOTIDE SEQUENCE</scope>
    <source>
        <strain evidence="5">ChiSjej1B19-7085</strain>
    </source>
</reference>
<dbReference type="GO" id="GO:0000731">
    <property type="term" value="P:DNA synthesis involved in DNA repair"/>
    <property type="evidence" value="ECO:0007669"/>
    <property type="project" value="TreeGrafter"/>
</dbReference>
<dbReference type="SUPFAM" id="SSF48019">
    <property type="entry name" value="post-AAA+ oligomerization domain-like"/>
    <property type="match status" value="1"/>
</dbReference>
<dbReference type="Proteomes" id="UP000886785">
    <property type="component" value="Unassembled WGS sequence"/>
</dbReference>